<evidence type="ECO:0000256" key="1">
    <source>
        <dbReference type="ARBA" id="ARBA00004141"/>
    </source>
</evidence>
<dbReference type="GeneID" id="114650863"/>
<evidence type="ECO:0000256" key="4">
    <source>
        <dbReference type="ARBA" id="ARBA00022989"/>
    </source>
</evidence>
<organism evidence="9 10">
    <name type="scientific">Erpetoichthys calabaricus</name>
    <name type="common">Rope fish</name>
    <name type="synonym">Calamoichthys calabaricus</name>
    <dbReference type="NCBI Taxonomy" id="27687"/>
    <lineage>
        <taxon>Eukaryota</taxon>
        <taxon>Metazoa</taxon>
        <taxon>Chordata</taxon>
        <taxon>Craniata</taxon>
        <taxon>Vertebrata</taxon>
        <taxon>Euteleostomi</taxon>
        <taxon>Actinopterygii</taxon>
        <taxon>Polypteriformes</taxon>
        <taxon>Polypteridae</taxon>
        <taxon>Erpetoichthys</taxon>
    </lineage>
</organism>
<dbReference type="GO" id="GO:0007507">
    <property type="term" value="P:heart development"/>
    <property type="evidence" value="ECO:0007669"/>
    <property type="project" value="TreeGrafter"/>
</dbReference>
<reference evidence="9" key="2">
    <citation type="submission" date="2025-08" db="UniProtKB">
        <authorList>
            <consortium name="Ensembl"/>
        </authorList>
    </citation>
    <scope>IDENTIFICATION</scope>
</reference>
<evidence type="ECO:0000313" key="9">
    <source>
        <dbReference type="Ensembl" id="ENSECRP00000008434.1"/>
    </source>
</evidence>
<dbReference type="OrthoDB" id="425611at2759"/>
<dbReference type="GO" id="GO:0042391">
    <property type="term" value="P:regulation of membrane potential"/>
    <property type="evidence" value="ECO:0007669"/>
    <property type="project" value="TreeGrafter"/>
</dbReference>
<evidence type="ECO:0000256" key="3">
    <source>
        <dbReference type="ARBA" id="ARBA00022692"/>
    </source>
</evidence>
<dbReference type="Gene3D" id="2.60.120.10">
    <property type="entry name" value="Jelly Rolls"/>
    <property type="match status" value="1"/>
</dbReference>
<dbReference type="GO" id="GO:0007519">
    <property type="term" value="P:skeletal muscle tissue development"/>
    <property type="evidence" value="ECO:0007669"/>
    <property type="project" value="TreeGrafter"/>
</dbReference>
<evidence type="ECO:0000256" key="6">
    <source>
        <dbReference type="SAM" id="MobiDB-lite"/>
    </source>
</evidence>
<sequence length="361" mass="41574">MSRNNMTFFETMIYGHDLCTEWHNTTEGAVYQLANTIFSLAYMGGSGVFGAIYIYSLLAPGFLCYALWGWLEACGVDIFAWSLLLLFLCLGQLAHLIYRLRKDSFEEEFDSLYKCIYLPLEVPIFVYKEIIKCCDCQVVSMTKDQNYAVEGKTPIDRLSFLLSGRVRVSLEGQFLHYIFPYQFLDSPEWESLRPTEEGKFQVTLTAETECRYITWRRRKLYMLLSKERYIARLFSVMLGNDITDKLYSLNDKLFAKSGIRFDIRLPSLYHVLGPSSSEADSEKDRNQELGDTFGPVEQRTSPLPSPRKTAPSIPFSSHAPRDHWSTDTELPGEDSSSLIVEDFADMTGSFMEYGNEREYLK</sequence>
<keyword evidence="4 7" id="KW-1133">Transmembrane helix</keyword>
<dbReference type="Proteomes" id="UP000694620">
    <property type="component" value="Chromosome 4"/>
</dbReference>
<proteinExistence type="inferred from homology"/>
<dbReference type="CTD" id="64091"/>
<dbReference type="SUPFAM" id="SSF51206">
    <property type="entry name" value="cAMP-binding domain-like"/>
    <property type="match status" value="1"/>
</dbReference>
<dbReference type="PANTHER" id="PTHR12101">
    <property type="entry name" value="POPEYE DOMAIN CONTAINING PROTEIN"/>
    <property type="match status" value="1"/>
</dbReference>
<evidence type="ECO:0000256" key="5">
    <source>
        <dbReference type="ARBA" id="ARBA00023136"/>
    </source>
</evidence>
<feature type="region of interest" description="Disordered" evidence="6">
    <location>
        <begin position="274"/>
        <end position="337"/>
    </location>
</feature>
<comment type="subcellular location">
    <subcellularLocation>
        <location evidence="1">Membrane</location>
        <topology evidence="1">Multi-pass membrane protein</topology>
    </subcellularLocation>
</comment>
<accession>A0A8C4RYA5</accession>
<keyword evidence="3 7" id="KW-0812">Transmembrane</keyword>
<evidence type="ECO:0000256" key="7">
    <source>
        <dbReference type="SAM" id="Phobius"/>
    </source>
</evidence>
<dbReference type="GO" id="GO:0042383">
    <property type="term" value="C:sarcolemma"/>
    <property type="evidence" value="ECO:0007669"/>
    <property type="project" value="TreeGrafter"/>
</dbReference>
<evidence type="ECO:0000313" key="10">
    <source>
        <dbReference type="Proteomes" id="UP000694620"/>
    </source>
</evidence>
<dbReference type="GeneTree" id="ENSGT00390000002563"/>
<feature type="domain" description="POPDC1-3" evidence="8">
    <location>
        <begin position="27"/>
        <end position="252"/>
    </location>
</feature>
<dbReference type="PANTHER" id="PTHR12101:SF15">
    <property type="entry name" value="POPEYE DOMAIN-CONTAINING PROTEIN 2"/>
    <property type="match status" value="1"/>
</dbReference>
<dbReference type="Ensembl" id="ENSECRT00000008575.1">
    <property type="protein sequence ID" value="ENSECRP00000008434.1"/>
    <property type="gene ID" value="ENSECRG00000005651.1"/>
</dbReference>
<dbReference type="InterPro" id="IPR006916">
    <property type="entry name" value="POPDC1-3"/>
</dbReference>
<dbReference type="GO" id="GO:0030552">
    <property type="term" value="F:cAMP binding"/>
    <property type="evidence" value="ECO:0007669"/>
    <property type="project" value="TreeGrafter"/>
</dbReference>
<dbReference type="AlphaFoldDB" id="A0A8C4RYA5"/>
<dbReference type="RefSeq" id="XP_028656595.1">
    <property type="nucleotide sequence ID" value="XM_028800762.2"/>
</dbReference>
<keyword evidence="10" id="KW-1185">Reference proteome</keyword>
<dbReference type="GO" id="GO:0051146">
    <property type="term" value="P:striated muscle cell differentiation"/>
    <property type="evidence" value="ECO:0007669"/>
    <property type="project" value="TreeGrafter"/>
</dbReference>
<dbReference type="Pfam" id="PF04831">
    <property type="entry name" value="POPDC1-3"/>
    <property type="match status" value="1"/>
</dbReference>
<name>A0A8C4RYA5_ERPCA</name>
<gene>
    <name evidence="9" type="primary">POPDC2</name>
    <name evidence="9" type="synonym">popdc2</name>
</gene>
<protein>
    <submittedName>
        <fullName evidence="9">Popeye domain cAMP effector 2</fullName>
    </submittedName>
</protein>
<evidence type="ECO:0000259" key="8">
    <source>
        <dbReference type="Pfam" id="PF04831"/>
    </source>
</evidence>
<feature type="transmembrane region" description="Helical" evidence="7">
    <location>
        <begin position="78"/>
        <end position="98"/>
    </location>
</feature>
<reference evidence="9" key="3">
    <citation type="submission" date="2025-09" db="UniProtKB">
        <authorList>
            <consortium name="Ensembl"/>
        </authorList>
    </citation>
    <scope>IDENTIFICATION</scope>
</reference>
<dbReference type="InterPro" id="IPR014710">
    <property type="entry name" value="RmlC-like_jellyroll"/>
</dbReference>
<dbReference type="InterPro" id="IPR018490">
    <property type="entry name" value="cNMP-bd_dom_sf"/>
</dbReference>
<comment type="similarity">
    <text evidence="2">Belongs to the popeye family.</text>
</comment>
<reference evidence="9" key="1">
    <citation type="submission" date="2021-06" db="EMBL/GenBank/DDBJ databases">
        <authorList>
            <consortium name="Wellcome Sanger Institute Data Sharing"/>
        </authorList>
    </citation>
    <scope>NUCLEOTIDE SEQUENCE [LARGE SCALE GENOMIC DNA]</scope>
</reference>
<dbReference type="InterPro" id="IPR055272">
    <property type="entry name" value="POPDC1-3_dom"/>
</dbReference>
<keyword evidence="5 7" id="KW-0472">Membrane</keyword>
<evidence type="ECO:0000256" key="2">
    <source>
        <dbReference type="ARBA" id="ARBA00007146"/>
    </source>
</evidence>